<evidence type="ECO:0000313" key="2">
    <source>
        <dbReference type="EMBL" id="CAK7901468.1"/>
    </source>
</evidence>
<evidence type="ECO:0000313" key="3">
    <source>
        <dbReference type="Proteomes" id="UP001497600"/>
    </source>
</evidence>
<reference evidence="2 3" key="1">
    <citation type="submission" date="2024-01" db="EMBL/GenBank/DDBJ databases">
        <authorList>
            <consortium name="Genoscope - CEA"/>
            <person name="William W."/>
        </authorList>
    </citation>
    <scope>NUCLEOTIDE SEQUENCE [LARGE SCALE GENOMIC DNA]</scope>
    <source>
        <strain evidence="2 3">29B2s-10</strain>
    </source>
</reference>
<dbReference type="CDD" id="cd00077">
    <property type="entry name" value="HDc"/>
    <property type="match status" value="1"/>
</dbReference>
<proteinExistence type="predicted"/>
<keyword evidence="3" id="KW-1185">Reference proteome</keyword>
<feature type="domain" description="HD" evidence="1">
    <location>
        <begin position="52"/>
        <end position="162"/>
    </location>
</feature>
<accession>A0ABP0E9S2</accession>
<protein>
    <submittedName>
        <fullName evidence="2">Cyanamide hydratase Ddi3p</fullName>
    </submittedName>
</protein>
<dbReference type="EMBL" id="OZ004255">
    <property type="protein sequence ID" value="CAK7901468.1"/>
    <property type="molecule type" value="Genomic_DNA"/>
</dbReference>
<dbReference type="Gene3D" id="1.10.3210.10">
    <property type="entry name" value="Hypothetical protein af1432"/>
    <property type="match status" value="1"/>
</dbReference>
<dbReference type="NCBIfam" id="TIGR03401">
    <property type="entry name" value="cyanamide_fam"/>
    <property type="match status" value="1"/>
</dbReference>
<dbReference type="PROSITE" id="PS51831">
    <property type="entry name" value="HD"/>
    <property type="match status" value="1"/>
</dbReference>
<dbReference type="Pfam" id="PF01966">
    <property type="entry name" value="HD"/>
    <property type="match status" value="1"/>
</dbReference>
<dbReference type="SMART" id="SM00471">
    <property type="entry name" value="HDc"/>
    <property type="match status" value="1"/>
</dbReference>
<dbReference type="InterPro" id="IPR003607">
    <property type="entry name" value="HD/PDEase_dom"/>
</dbReference>
<evidence type="ECO:0000259" key="1">
    <source>
        <dbReference type="PROSITE" id="PS51831"/>
    </source>
</evidence>
<dbReference type="PANTHER" id="PTHR35569:SF1">
    <property type="entry name" value="CYANAMIDE HYDRATASE DDI2-RELATED"/>
    <property type="match status" value="1"/>
</dbReference>
<dbReference type="SUPFAM" id="SSF109604">
    <property type="entry name" value="HD-domain/PDEase-like"/>
    <property type="match status" value="1"/>
</dbReference>
<name>A0ABP0E9S2_9ASCO</name>
<gene>
    <name evidence="2" type="primary">DDI3</name>
    <name evidence="2" type="ORF">CAAN4_C12156</name>
</gene>
<organism evidence="2 3">
    <name type="scientific">[Candida] anglica</name>
    <dbReference type="NCBI Taxonomy" id="148631"/>
    <lineage>
        <taxon>Eukaryota</taxon>
        <taxon>Fungi</taxon>
        <taxon>Dikarya</taxon>
        <taxon>Ascomycota</taxon>
        <taxon>Saccharomycotina</taxon>
        <taxon>Pichiomycetes</taxon>
        <taxon>Debaryomycetaceae</taxon>
        <taxon>Kurtzmaniella</taxon>
    </lineage>
</organism>
<dbReference type="InterPro" id="IPR006674">
    <property type="entry name" value="HD_domain"/>
</dbReference>
<dbReference type="InterPro" id="IPR017771">
    <property type="entry name" value="Cyanamide_hydratase_HD"/>
</dbReference>
<sequence>MSSYGFIKVPRDIKKAIPNPKKPTSQKVVELPSGVLGKFILEYAQKELPEKVLNHSLRVYQYSVSILKDQFPEWDLDHEVLFVTALLHDIGTTDKNMSATNLSFEFYGGIISRDLILEQTDGNKVYADAVAEAIIRHQDLGESGYITSLGLIIQIATILDNVGLNSEYIHPDTLDLVNKKYSRDGWIGCFANAIDNENTRKPWGHTSALGVDKFRDDVLANSLRYEKL</sequence>
<dbReference type="Proteomes" id="UP001497600">
    <property type="component" value="Chromosome C"/>
</dbReference>
<dbReference type="PANTHER" id="PTHR35569">
    <property type="entry name" value="CYANAMIDE HYDRATASE DDI2-RELATED"/>
    <property type="match status" value="1"/>
</dbReference>